<name>A0A1G9V2V4_9FIRM</name>
<proteinExistence type="inferred from homology"/>
<dbReference type="SUPFAM" id="SSF47781">
    <property type="entry name" value="RuvA domain 2-like"/>
    <property type="match status" value="1"/>
</dbReference>
<evidence type="ECO:0000256" key="3">
    <source>
        <dbReference type="ARBA" id="ARBA00022679"/>
    </source>
</evidence>
<dbReference type="Pfam" id="PF10635">
    <property type="entry name" value="DisA-linker"/>
    <property type="match status" value="1"/>
</dbReference>
<evidence type="ECO:0000256" key="7">
    <source>
        <dbReference type="ARBA" id="ARBA00022840"/>
    </source>
</evidence>
<gene>
    <name evidence="13" type="ORF">SAMN04488502_106148</name>
</gene>
<evidence type="ECO:0000256" key="11">
    <source>
        <dbReference type="ARBA" id="ARBA00066492"/>
    </source>
</evidence>
<evidence type="ECO:0000256" key="4">
    <source>
        <dbReference type="ARBA" id="ARBA00022695"/>
    </source>
</evidence>
<dbReference type="InterPro" id="IPR018906">
    <property type="entry name" value="DNA_integrity_scan_DisA_link"/>
</dbReference>
<comment type="catalytic activity">
    <reaction evidence="1">
        <text>2 ATP = 3',3'-c-di-AMP + 2 diphosphate</text>
        <dbReference type="Rhea" id="RHEA:35655"/>
        <dbReference type="ChEBI" id="CHEBI:30616"/>
        <dbReference type="ChEBI" id="CHEBI:33019"/>
        <dbReference type="ChEBI" id="CHEBI:71500"/>
        <dbReference type="EC" id="2.7.7.85"/>
    </reaction>
</comment>
<keyword evidence="10" id="KW-0234">DNA repair</keyword>
<dbReference type="HAMAP" id="MF_01438">
    <property type="entry name" value="DisA"/>
    <property type="match status" value="1"/>
</dbReference>
<dbReference type="InterPro" id="IPR038331">
    <property type="entry name" value="DisA_sf"/>
</dbReference>
<evidence type="ECO:0000256" key="6">
    <source>
        <dbReference type="ARBA" id="ARBA00022763"/>
    </source>
</evidence>
<dbReference type="GO" id="GO:0005524">
    <property type="term" value="F:ATP binding"/>
    <property type="evidence" value="ECO:0007669"/>
    <property type="project" value="UniProtKB-KW"/>
</dbReference>
<reference evidence="13 14" key="1">
    <citation type="submission" date="2016-10" db="EMBL/GenBank/DDBJ databases">
        <authorList>
            <person name="de Groot N.N."/>
        </authorList>
    </citation>
    <scope>NUCLEOTIDE SEQUENCE [LARGE SCALE GENOMIC DNA]</scope>
    <source>
        <strain evidence="13 14">DSM 1736</strain>
    </source>
</reference>
<evidence type="ECO:0000313" key="14">
    <source>
        <dbReference type="Proteomes" id="UP000214880"/>
    </source>
</evidence>
<keyword evidence="9" id="KW-0238">DNA-binding</keyword>
<sequence>MTIIRVERLWDAKFINIIKSLAPGMPLREGLENILRAKMGALVVVGDSPTIMDLVDGGFLLNCDYTPSAFYELAKMDGAIILSHDAKRILSANAQLVPDSAIATSETGTRHRTAERVARQTGALVVSISQRRNLISVYVGNIRYVLKDITVILNRANQALQTFEKYQAVLMKGLTHLNGLEFEDLATMADVAGPLIRAEQVSRIAREVERNIIELGTEGRLVSMQMAELVSDENDIYYLIKDYCLSADEKTHHSIREQLAALPEETLDPHTVCRILGFGVTANSVDMPVVPRGYRLLRRIPRLPMAVVENLVERFKTLHHIYNASIAELDDVEGIGEVRAKSIKDGLRRLREQAVLDRCT</sequence>
<dbReference type="OrthoDB" id="41841at2"/>
<dbReference type="InterPro" id="IPR003390">
    <property type="entry name" value="DNA_integrity_scan_DisA_N"/>
</dbReference>
<evidence type="ECO:0000256" key="5">
    <source>
        <dbReference type="ARBA" id="ARBA00022741"/>
    </source>
</evidence>
<keyword evidence="4" id="KW-0548">Nucleotidyltransferase</keyword>
<dbReference type="RefSeq" id="WP_092073732.1">
    <property type="nucleotide sequence ID" value="NZ_FNHB01000006.1"/>
</dbReference>
<feature type="domain" description="DAC" evidence="12">
    <location>
        <begin position="11"/>
        <end position="151"/>
    </location>
</feature>
<dbReference type="PROSITE" id="PS51794">
    <property type="entry name" value="DAC"/>
    <property type="match status" value="1"/>
</dbReference>
<dbReference type="GO" id="GO:0106408">
    <property type="term" value="F:diadenylate cyclase activity"/>
    <property type="evidence" value="ECO:0007669"/>
    <property type="project" value="UniProtKB-EC"/>
</dbReference>
<keyword evidence="6" id="KW-0227">DNA damage</keyword>
<evidence type="ECO:0000256" key="8">
    <source>
        <dbReference type="ARBA" id="ARBA00022842"/>
    </source>
</evidence>
<dbReference type="EMBL" id="FNHB01000006">
    <property type="protein sequence ID" value="SDM66356.1"/>
    <property type="molecule type" value="Genomic_DNA"/>
</dbReference>
<dbReference type="InterPro" id="IPR036888">
    <property type="entry name" value="DNA_integrity_DisA_N_sf"/>
</dbReference>
<dbReference type="PANTHER" id="PTHR34185">
    <property type="entry name" value="DIADENYLATE CYCLASE"/>
    <property type="match status" value="1"/>
</dbReference>
<dbReference type="Pfam" id="PF02457">
    <property type="entry name" value="DAC"/>
    <property type="match status" value="1"/>
</dbReference>
<accession>A0A1G9V2V4</accession>
<dbReference type="NCBIfam" id="NF010009">
    <property type="entry name" value="PRK13482.1"/>
    <property type="match status" value="1"/>
</dbReference>
<organism evidence="13 14">
    <name type="scientific">Dendrosporobacter quercicolus</name>
    <dbReference type="NCBI Taxonomy" id="146817"/>
    <lineage>
        <taxon>Bacteria</taxon>
        <taxon>Bacillati</taxon>
        <taxon>Bacillota</taxon>
        <taxon>Negativicutes</taxon>
        <taxon>Selenomonadales</taxon>
        <taxon>Sporomusaceae</taxon>
        <taxon>Dendrosporobacter</taxon>
    </lineage>
</organism>
<dbReference type="InterPro" id="IPR010994">
    <property type="entry name" value="RuvA_2-like"/>
</dbReference>
<keyword evidence="7" id="KW-0067">ATP-binding</keyword>
<keyword evidence="14" id="KW-1185">Reference proteome</keyword>
<dbReference type="Proteomes" id="UP000214880">
    <property type="component" value="Unassembled WGS sequence"/>
</dbReference>
<dbReference type="InterPro" id="IPR050338">
    <property type="entry name" value="DisA"/>
</dbReference>
<keyword evidence="8" id="KW-0460">Magnesium</keyword>
<evidence type="ECO:0000313" key="13">
    <source>
        <dbReference type="EMBL" id="SDM66356.1"/>
    </source>
</evidence>
<dbReference type="FunFam" id="3.40.1700.10:FF:000001">
    <property type="entry name" value="DNA integrity scanning protein DisA"/>
    <property type="match status" value="1"/>
</dbReference>
<evidence type="ECO:0000256" key="9">
    <source>
        <dbReference type="ARBA" id="ARBA00023125"/>
    </source>
</evidence>
<evidence type="ECO:0000256" key="2">
    <source>
        <dbReference type="ARBA" id="ARBA00001946"/>
    </source>
</evidence>
<dbReference type="SUPFAM" id="SSF143597">
    <property type="entry name" value="YojJ-like"/>
    <property type="match status" value="1"/>
</dbReference>
<evidence type="ECO:0000256" key="1">
    <source>
        <dbReference type="ARBA" id="ARBA00000877"/>
    </source>
</evidence>
<dbReference type="STRING" id="146817.SAMN04488502_106148"/>
<evidence type="ECO:0000259" key="12">
    <source>
        <dbReference type="PROSITE" id="PS51794"/>
    </source>
</evidence>
<dbReference type="Gene3D" id="1.20.1260.110">
    <property type="entry name" value="DNA integrity scanning linker region"/>
    <property type="match status" value="1"/>
</dbReference>
<protein>
    <recommendedName>
        <fullName evidence="11">diadenylate cyclase</fullName>
        <ecNumber evidence="11">2.7.7.85</ecNumber>
    </recommendedName>
</protein>
<comment type="cofactor">
    <cofactor evidence="2">
        <name>Mg(2+)</name>
        <dbReference type="ChEBI" id="CHEBI:18420"/>
    </cofactor>
</comment>
<dbReference type="InterPro" id="IPR023763">
    <property type="entry name" value="DNA_integrity_scanning_protein"/>
</dbReference>
<dbReference type="EC" id="2.7.7.85" evidence="11"/>
<keyword evidence="3" id="KW-0808">Transferase</keyword>
<dbReference type="AlphaFoldDB" id="A0A1G9V2V4"/>
<dbReference type="PANTHER" id="PTHR34185:SF3">
    <property type="entry name" value="DNA INTEGRITY SCANNING PROTEIN DISA"/>
    <property type="match status" value="1"/>
</dbReference>
<dbReference type="GO" id="GO:0003677">
    <property type="term" value="F:DNA binding"/>
    <property type="evidence" value="ECO:0007669"/>
    <property type="project" value="UniProtKB-KW"/>
</dbReference>
<dbReference type="Gene3D" id="3.40.1700.10">
    <property type="entry name" value="DNA integrity scanning protein, DisA, N-terminal domain"/>
    <property type="match status" value="1"/>
</dbReference>
<dbReference type="GO" id="GO:0004016">
    <property type="term" value="F:adenylate cyclase activity"/>
    <property type="evidence" value="ECO:0007669"/>
    <property type="project" value="TreeGrafter"/>
</dbReference>
<dbReference type="GO" id="GO:0006281">
    <property type="term" value="P:DNA repair"/>
    <property type="evidence" value="ECO:0007669"/>
    <property type="project" value="UniProtKB-KW"/>
</dbReference>
<dbReference type="Gene3D" id="1.10.150.20">
    <property type="entry name" value="5' to 3' exonuclease, C-terminal subdomain"/>
    <property type="match status" value="1"/>
</dbReference>
<keyword evidence="5" id="KW-0547">Nucleotide-binding</keyword>
<evidence type="ECO:0000256" key="10">
    <source>
        <dbReference type="ARBA" id="ARBA00023204"/>
    </source>
</evidence>